<evidence type="ECO:0000256" key="5">
    <source>
        <dbReference type="ARBA" id="ARBA00022617"/>
    </source>
</evidence>
<feature type="transmembrane region" description="Helical" evidence="12">
    <location>
        <begin position="330"/>
        <end position="352"/>
    </location>
</feature>
<dbReference type="Proteomes" id="UP000707138">
    <property type="component" value="Unassembled WGS sequence"/>
</dbReference>
<feature type="transmembrane region" description="Helical" evidence="12">
    <location>
        <begin position="20"/>
        <end position="42"/>
    </location>
</feature>
<reference evidence="13 14" key="1">
    <citation type="journal article" date="2021" name="Sci. Rep.">
        <title>The distribution of antibiotic resistance genes in chicken gut microbiota commensals.</title>
        <authorList>
            <person name="Juricova H."/>
            <person name="Matiasovicova J."/>
            <person name="Kubasova T."/>
            <person name="Cejkova D."/>
            <person name="Rychlik I."/>
        </authorList>
    </citation>
    <scope>NUCLEOTIDE SEQUENCE [LARGE SCALE GENOMIC DNA]</scope>
    <source>
        <strain evidence="13 14">An537</strain>
    </source>
</reference>
<dbReference type="PIRSF" id="PIRSF006446">
    <property type="entry name" value="Cyt_quinol_oxidase_1"/>
    <property type="match status" value="1"/>
</dbReference>
<keyword evidence="6 12" id="KW-0812">Transmembrane</keyword>
<comment type="caution">
    <text evidence="13">The sequence shown here is derived from an EMBL/GenBank/DDBJ whole genome shotgun (WGS) entry which is preliminary data.</text>
</comment>
<protein>
    <submittedName>
        <fullName evidence="13">Cytochrome ubiquinol oxidase subunit I</fullName>
    </submittedName>
</protein>
<accession>A0ABS2GFF8</accession>
<dbReference type="PANTHER" id="PTHR30365:SF15">
    <property type="entry name" value="CYTOCHROME BD UBIQUINOL OXIDASE SUBUNIT 1"/>
    <property type="match status" value="1"/>
</dbReference>
<evidence type="ECO:0000256" key="8">
    <source>
        <dbReference type="ARBA" id="ARBA00022982"/>
    </source>
</evidence>
<keyword evidence="5 12" id="KW-0349">Heme</keyword>
<evidence type="ECO:0000256" key="3">
    <source>
        <dbReference type="ARBA" id="ARBA00022448"/>
    </source>
</evidence>
<evidence type="ECO:0000256" key="4">
    <source>
        <dbReference type="ARBA" id="ARBA00022475"/>
    </source>
</evidence>
<sequence>MMDAVLLARWQFALTSIYHWLFVPLTLGMTVVVAIMEITYVTTKNEVYKKMAKFWGKLFLINFAMGVVTGIVQEFHFGMNWAEYSRFMGDIFGAPLALEALTAFFLESTFMGAWIFGWDKLSAKAHAIVAVLVAIGTNLSAFWILVASSFMQHPVGYVLRNGRAEMNSFADILSNGYVPGQYSHIFFDGIMTAGVIIASISAWHLLRKNATDFYNRSIRWGLVVTLVGGILAMGAGHMQGQYVAKVQPMKMAAMEALWETAEPAPFTVFAGIDEKAQKNSGALEIPGGLSLMIHNSFTQGKVEGIKDLQKAAEAQYGPGDYTPHVTSVFWSFRAMIAAGSLMFLVAIIALFMHQKGKLENSRAMLKWVFWMLPLPYIANSTGWYVAEAGRQPWLVYGLQKTFDGASRTVTAPEIWTTIIGFTAVYILAAIAALYLAVKHIKKGPEGNDAHDVVEVKEEATLWK</sequence>
<evidence type="ECO:0000256" key="7">
    <source>
        <dbReference type="ARBA" id="ARBA00022723"/>
    </source>
</evidence>
<proteinExistence type="inferred from homology"/>
<keyword evidence="8 12" id="KW-0249">Electron transport</keyword>
<keyword evidence="10 12" id="KW-0408">Iron</keyword>
<evidence type="ECO:0000313" key="14">
    <source>
        <dbReference type="Proteomes" id="UP000707138"/>
    </source>
</evidence>
<evidence type="ECO:0000313" key="13">
    <source>
        <dbReference type="EMBL" id="MBM6912906.1"/>
    </source>
</evidence>
<evidence type="ECO:0000256" key="9">
    <source>
        <dbReference type="ARBA" id="ARBA00022989"/>
    </source>
</evidence>
<keyword evidence="7 12" id="KW-0479">Metal-binding</keyword>
<feature type="transmembrane region" description="Helical" evidence="12">
    <location>
        <begin position="54"/>
        <end position="72"/>
    </location>
</feature>
<feature type="transmembrane region" description="Helical" evidence="12">
    <location>
        <begin position="185"/>
        <end position="206"/>
    </location>
</feature>
<feature type="transmembrane region" description="Helical" evidence="12">
    <location>
        <begin position="364"/>
        <end position="386"/>
    </location>
</feature>
<evidence type="ECO:0000256" key="10">
    <source>
        <dbReference type="ARBA" id="ARBA00023004"/>
    </source>
</evidence>
<keyword evidence="11 12" id="KW-0472">Membrane</keyword>
<gene>
    <name evidence="13" type="ORF">H6A01_06160</name>
</gene>
<feature type="transmembrane region" description="Helical" evidence="12">
    <location>
        <begin position="92"/>
        <end position="116"/>
    </location>
</feature>
<comment type="subcellular location">
    <subcellularLocation>
        <location evidence="1">Cell membrane</location>
        <topology evidence="1">Multi-pass membrane protein</topology>
    </subcellularLocation>
</comment>
<dbReference type="PANTHER" id="PTHR30365">
    <property type="entry name" value="CYTOCHROME D UBIQUINOL OXIDASE"/>
    <property type="match status" value="1"/>
</dbReference>
<name>A0ABS2GFF8_9FIRM</name>
<feature type="transmembrane region" description="Helical" evidence="12">
    <location>
        <begin position="218"/>
        <end position="238"/>
    </location>
</feature>
<dbReference type="RefSeq" id="WP_205087921.1">
    <property type="nucleotide sequence ID" value="NZ_CALXQD010000005.1"/>
</dbReference>
<evidence type="ECO:0000256" key="6">
    <source>
        <dbReference type="ARBA" id="ARBA00022692"/>
    </source>
</evidence>
<evidence type="ECO:0000256" key="11">
    <source>
        <dbReference type="ARBA" id="ARBA00023136"/>
    </source>
</evidence>
<keyword evidence="4 12" id="KW-1003">Cell membrane</keyword>
<keyword evidence="9 12" id="KW-1133">Transmembrane helix</keyword>
<feature type="transmembrane region" description="Helical" evidence="12">
    <location>
        <begin position="128"/>
        <end position="151"/>
    </location>
</feature>
<keyword evidence="3 12" id="KW-0813">Transport</keyword>
<evidence type="ECO:0000256" key="12">
    <source>
        <dbReference type="PIRNR" id="PIRNR006446"/>
    </source>
</evidence>
<dbReference type="InterPro" id="IPR002585">
    <property type="entry name" value="Cyt-d_ubiquinol_oxidase_su_1"/>
</dbReference>
<dbReference type="EMBL" id="JACJLA010000009">
    <property type="protein sequence ID" value="MBM6912906.1"/>
    <property type="molecule type" value="Genomic_DNA"/>
</dbReference>
<comment type="similarity">
    <text evidence="2 12">Belongs to the cytochrome ubiquinol oxidase subunit 1 family.</text>
</comment>
<feature type="transmembrane region" description="Helical" evidence="12">
    <location>
        <begin position="414"/>
        <end position="437"/>
    </location>
</feature>
<evidence type="ECO:0000256" key="1">
    <source>
        <dbReference type="ARBA" id="ARBA00004651"/>
    </source>
</evidence>
<dbReference type="Pfam" id="PF01654">
    <property type="entry name" value="Cyt_bd_oxida_I"/>
    <property type="match status" value="1"/>
</dbReference>
<organism evidence="13 14">
    <name type="scientific">Veillonella magna</name>
    <dbReference type="NCBI Taxonomy" id="464322"/>
    <lineage>
        <taxon>Bacteria</taxon>
        <taxon>Bacillati</taxon>
        <taxon>Bacillota</taxon>
        <taxon>Negativicutes</taxon>
        <taxon>Veillonellales</taxon>
        <taxon>Veillonellaceae</taxon>
        <taxon>Veillonella</taxon>
    </lineage>
</organism>
<keyword evidence="14" id="KW-1185">Reference proteome</keyword>
<evidence type="ECO:0000256" key="2">
    <source>
        <dbReference type="ARBA" id="ARBA00009819"/>
    </source>
</evidence>